<dbReference type="PANTHER" id="PTHR21248">
    <property type="entry name" value="CARDIOLIPIN SYNTHASE"/>
    <property type="match status" value="1"/>
</dbReference>
<dbReference type="EMBL" id="CADCWH010000400">
    <property type="protein sequence ID" value="CAA9571076.1"/>
    <property type="molecule type" value="Genomic_DNA"/>
</dbReference>
<dbReference type="Gene3D" id="3.30.870.10">
    <property type="entry name" value="Endonuclease Chain A"/>
    <property type="match status" value="2"/>
</dbReference>
<dbReference type="PROSITE" id="PS50035">
    <property type="entry name" value="PLD"/>
    <property type="match status" value="2"/>
</dbReference>
<proteinExistence type="predicted"/>
<feature type="domain" description="PLD phosphodiesterase" evidence="1">
    <location>
        <begin position="349"/>
        <end position="371"/>
    </location>
</feature>
<protein>
    <submittedName>
        <fullName evidence="2">Cardiolipin synthetase</fullName>
        <ecNumber evidence="2">2.7.8.-</ecNumber>
    </submittedName>
</protein>
<evidence type="ECO:0000313" key="2">
    <source>
        <dbReference type="EMBL" id="CAA9571076.1"/>
    </source>
</evidence>
<dbReference type="AlphaFoldDB" id="A0A6J4V6Z0"/>
<dbReference type="InterPro" id="IPR025202">
    <property type="entry name" value="PLD-like_dom"/>
</dbReference>
<keyword evidence="2" id="KW-0808">Transferase</keyword>
<organism evidence="2">
    <name type="scientific">uncultured Thermomicrobiales bacterium</name>
    <dbReference type="NCBI Taxonomy" id="1645740"/>
    <lineage>
        <taxon>Bacteria</taxon>
        <taxon>Pseudomonadati</taxon>
        <taxon>Thermomicrobiota</taxon>
        <taxon>Thermomicrobia</taxon>
        <taxon>Thermomicrobiales</taxon>
        <taxon>environmental samples</taxon>
    </lineage>
</organism>
<dbReference type="GO" id="GO:0030572">
    <property type="term" value="F:phosphatidyltransferase activity"/>
    <property type="evidence" value="ECO:0007669"/>
    <property type="project" value="UniProtKB-ARBA"/>
</dbReference>
<evidence type="ECO:0000259" key="1">
    <source>
        <dbReference type="PROSITE" id="PS50035"/>
    </source>
</evidence>
<dbReference type="PANTHER" id="PTHR21248:SF22">
    <property type="entry name" value="PHOSPHOLIPASE D"/>
    <property type="match status" value="1"/>
</dbReference>
<dbReference type="EC" id="2.7.8.-" evidence="2"/>
<dbReference type="GO" id="GO:0032049">
    <property type="term" value="P:cardiolipin biosynthetic process"/>
    <property type="evidence" value="ECO:0007669"/>
    <property type="project" value="UniProtKB-ARBA"/>
</dbReference>
<name>A0A6J4V6Z0_9BACT</name>
<dbReference type="SMART" id="SM00155">
    <property type="entry name" value="PLDc"/>
    <property type="match status" value="2"/>
</dbReference>
<sequence length="446" mass="49366">MADRLKVPQSAVPHVSHASYPVRSGNLLRPLIDGEPAFGRVCEAIEAARHSVWATVTFMWSQFRMPDGRGSALDVLDRAAARGVDVRLIFWRPDPETESLKTNAFWGSTEHLELLGSRQSGVCIRWDRAHPGFCQHQKTWLIDAGTETETAFLGGINLNPHAMVAPGHRGEGHIHDVYVELTGPSVVDVHHNFVQRWNGASDRHLPDGRWGVGSETDLAFPTKVPGQRGDAAVQIQRTIHRDRYVDAEPTMGGVPFNIAAGETSILEQYCAAIDAARRSVYIENQYITVPEIIECLRRALTRGVEIVVLLPAEGNVSNELAALGQFENFTLAGIAGLGTDGKRKPVWVHAKLMIVDGEWGTVGSSNLHRFSLFGNCEINVAFWDRSTVYTLWCALLQEHLDRDTAGMDDRAVMRLFRAIAQENRKHLDVGECAWQGLAFSLLPLTS</sequence>
<reference evidence="2" key="1">
    <citation type="submission" date="2020-02" db="EMBL/GenBank/DDBJ databases">
        <authorList>
            <person name="Meier V. D."/>
        </authorList>
    </citation>
    <scope>NUCLEOTIDE SEQUENCE</scope>
    <source>
        <strain evidence="2">AVDCRST_MAG70</strain>
    </source>
</reference>
<dbReference type="SUPFAM" id="SSF56024">
    <property type="entry name" value="Phospholipase D/nuclease"/>
    <property type="match status" value="2"/>
</dbReference>
<dbReference type="InterPro" id="IPR001736">
    <property type="entry name" value="PLipase_D/transphosphatidylase"/>
</dbReference>
<accession>A0A6J4V6Z0</accession>
<gene>
    <name evidence="2" type="ORF">AVDCRST_MAG70-2509</name>
</gene>
<feature type="domain" description="PLD phosphodiesterase" evidence="1">
    <location>
        <begin position="136"/>
        <end position="162"/>
    </location>
</feature>
<dbReference type="Pfam" id="PF13091">
    <property type="entry name" value="PLDc_2"/>
    <property type="match status" value="2"/>
</dbReference>